<dbReference type="InterPro" id="IPR047817">
    <property type="entry name" value="ABC2_TM_bact-type"/>
</dbReference>
<dbReference type="InterPro" id="IPR013525">
    <property type="entry name" value="ABC2_TM"/>
</dbReference>
<feature type="transmembrane region" description="Helical" evidence="5">
    <location>
        <begin position="99"/>
        <end position="126"/>
    </location>
</feature>
<keyword evidence="4 5" id="KW-0472">Membrane</keyword>
<sequence length="248" mass="27521">MNAYMRLIVFDLRLYLRDWQTIFWVLIYPVLMLVIFGSMYGDQVDPDTGERFIVTYVPALCVLNIISVALFTLSINMITHRENGTLRRYRVTPIRSSAVLLSHSIQGLLLVFAGALEIILVAKLIWDIEITASALITLLGCLLFGCIAFFGLGFAMSGLANNPGAASGLAMIIFFPMLFLSGVTMPVKLLPQVMQSISEWLPMTYMVKLAQGVWQGTALSSFGMEFAVLGGSAVIFTGLALWLFRWEN</sequence>
<keyword evidence="3 5" id="KW-1133">Transmembrane helix</keyword>
<proteinExistence type="inferred from homology"/>
<dbReference type="PIRSF" id="PIRSF006648">
    <property type="entry name" value="DrrB"/>
    <property type="match status" value="1"/>
</dbReference>
<dbReference type="EMBL" id="CAKMMF010000020">
    <property type="protein sequence ID" value="CAH1212572.1"/>
    <property type="molecule type" value="Genomic_DNA"/>
</dbReference>
<comment type="similarity">
    <text evidence="5">Belongs to the ABC-2 integral membrane protein family.</text>
</comment>
<accession>A0ABM9CHL8</accession>
<dbReference type="InterPro" id="IPR051784">
    <property type="entry name" value="Nod_factor_ABC_transporter"/>
</dbReference>
<dbReference type="Pfam" id="PF01061">
    <property type="entry name" value="ABC2_membrane"/>
    <property type="match status" value="1"/>
</dbReference>
<feature type="transmembrane region" description="Helical" evidence="5">
    <location>
        <begin position="226"/>
        <end position="244"/>
    </location>
</feature>
<feature type="transmembrane region" description="Helical" evidence="5">
    <location>
        <begin position="53"/>
        <end position="78"/>
    </location>
</feature>
<organism evidence="7 8">
    <name type="scientific">Paenibacillus plantiphilus</name>
    <dbReference type="NCBI Taxonomy" id="2905650"/>
    <lineage>
        <taxon>Bacteria</taxon>
        <taxon>Bacillati</taxon>
        <taxon>Bacillota</taxon>
        <taxon>Bacilli</taxon>
        <taxon>Bacillales</taxon>
        <taxon>Paenibacillaceae</taxon>
        <taxon>Paenibacillus</taxon>
    </lineage>
</organism>
<dbReference type="PANTHER" id="PTHR43229:SF2">
    <property type="entry name" value="NODULATION PROTEIN J"/>
    <property type="match status" value="1"/>
</dbReference>
<name>A0ABM9CHL8_9BACL</name>
<comment type="subcellular location">
    <subcellularLocation>
        <location evidence="5">Cell membrane</location>
        <topology evidence="5">Multi-pass membrane protein</topology>
    </subcellularLocation>
    <subcellularLocation>
        <location evidence="1">Membrane</location>
        <topology evidence="1">Multi-pass membrane protein</topology>
    </subcellularLocation>
</comment>
<evidence type="ECO:0000256" key="2">
    <source>
        <dbReference type="ARBA" id="ARBA00022692"/>
    </source>
</evidence>
<evidence type="ECO:0000256" key="4">
    <source>
        <dbReference type="ARBA" id="ARBA00023136"/>
    </source>
</evidence>
<gene>
    <name evidence="7" type="primary">drrB_4</name>
    <name evidence="7" type="ORF">PAECIP111893_03562</name>
</gene>
<keyword evidence="5" id="KW-0813">Transport</keyword>
<evidence type="ECO:0000256" key="3">
    <source>
        <dbReference type="ARBA" id="ARBA00022989"/>
    </source>
</evidence>
<protein>
    <recommendedName>
        <fullName evidence="5">Transport permease protein</fullName>
    </recommendedName>
</protein>
<feature type="domain" description="ABC transmembrane type-2" evidence="6">
    <location>
        <begin position="20"/>
        <end position="247"/>
    </location>
</feature>
<evidence type="ECO:0000256" key="5">
    <source>
        <dbReference type="RuleBase" id="RU361157"/>
    </source>
</evidence>
<evidence type="ECO:0000313" key="7">
    <source>
        <dbReference type="EMBL" id="CAH1212572.1"/>
    </source>
</evidence>
<evidence type="ECO:0000313" key="8">
    <source>
        <dbReference type="Proteomes" id="UP000838686"/>
    </source>
</evidence>
<keyword evidence="5" id="KW-1003">Cell membrane</keyword>
<comment type="caution">
    <text evidence="7">The sequence shown here is derived from an EMBL/GenBank/DDBJ whole genome shotgun (WGS) entry which is preliminary data.</text>
</comment>
<dbReference type="InterPro" id="IPR000412">
    <property type="entry name" value="ABC_2_transport"/>
</dbReference>
<dbReference type="PROSITE" id="PS51012">
    <property type="entry name" value="ABC_TM2"/>
    <property type="match status" value="1"/>
</dbReference>
<dbReference type="Proteomes" id="UP000838686">
    <property type="component" value="Unassembled WGS sequence"/>
</dbReference>
<feature type="transmembrane region" description="Helical" evidence="5">
    <location>
        <begin position="168"/>
        <end position="187"/>
    </location>
</feature>
<evidence type="ECO:0000259" key="6">
    <source>
        <dbReference type="PROSITE" id="PS51012"/>
    </source>
</evidence>
<keyword evidence="8" id="KW-1185">Reference proteome</keyword>
<reference evidence="7" key="1">
    <citation type="submission" date="2022-01" db="EMBL/GenBank/DDBJ databases">
        <authorList>
            <person name="Criscuolo A."/>
        </authorList>
    </citation>
    <scope>NUCLEOTIDE SEQUENCE</scope>
    <source>
        <strain evidence="7">CIP111893</strain>
    </source>
</reference>
<keyword evidence="2 5" id="KW-0812">Transmembrane</keyword>
<evidence type="ECO:0000256" key="1">
    <source>
        <dbReference type="ARBA" id="ARBA00004141"/>
    </source>
</evidence>
<dbReference type="RefSeq" id="WP_236343931.1">
    <property type="nucleotide sequence ID" value="NZ_CAKMMF010000020.1"/>
</dbReference>
<feature type="transmembrane region" description="Helical" evidence="5">
    <location>
        <begin position="21"/>
        <end position="41"/>
    </location>
</feature>
<feature type="transmembrane region" description="Helical" evidence="5">
    <location>
        <begin position="132"/>
        <end position="156"/>
    </location>
</feature>
<dbReference type="PANTHER" id="PTHR43229">
    <property type="entry name" value="NODULATION PROTEIN J"/>
    <property type="match status" value="1"/>
</dbReference>
<dbReference type="PRINTS" id="PR00164">
    <property type="entry name" value="ABC2TRNSPORT"/>
</dbReference>